<gene>
    <name evidence="4" type="ORF">BCR21_13045</name>
</gene>
<feature type="region of interest" description="Disordered" evidence="1">
    <location>
        <begin position="35"/>
        <end position="77"/>
    </location>
</feature>
<dbReference type="InterPro" id="IPR027994">
    <property type="entry name" value="WxL_dom"/>
</dbReference>
<dbReference type="EMBL" id="MIJZ01000015">
    <property type="protein sequence ID" value="OEG10272.1"/>
    <property type="molecule type" value="Genomic_DNA"/>
</dbReference>
<evidence type="ECO:0000313" key="5">
    <source>
        <dbReference type="Proteomes" id="UP000094068"/>
    </source>
</evidence>
<dbReference type="STRING" id="903984.BCR21_13045"/>
<protein>
    <recommendedName>
        <fullName evidence="3">WxL domain-containing protein</fullName>
    </recommendedName>
</protein>
<feature type="signal peptide" evidence="2">
    <location>
        <begin position="1"/>
        <end position="27"/>
    </location>
</feature>
<proteinExistence type="predicted"/>
<organism evidence="4 5">
    <name type="scientific">Enterococcus ureasiticus</name>
    <dbReference type="NCBI Taxonomy" id="903984"/>
    <lineage>
        <taxon>Bacteria</taxon>
        <taxon>Bacillati</taxon>
        <taxon>Bacillota</taxon>
        <taxon>Bacilli</taxon>
        <taxon>Lactobacillales</taxon>
        <taxon>Enterococcaceae</taxon>
        <taxon>Enterococcus</taxon>
    </lineage>
</organism>
<keyword evidence="2" id="KW-0732">Signal</keyword>
<evidence type="ECO:0000256" key="2">
    <source>
        <dbReference type="SAM" id="SignalP"/>
    </source>
</evidence>
<comment type="caution">
    <text evidence="4">The sequence shown here is derived from an EMBL/GenBank/DDBJ whole genome shotgun (WGS) entry which is preliminary data.</text>
</comment>
<feature type="compositionally biased region" description="Acidic residues" evidence="1">
    <location>
        <begin position="43"/>
        <end position="55"/>
    </location>
</feature>
<feature type="domain" description="WxL" evidence="3">
    <location>
        <begin position="30"/>
        <end position="249"/>
    </location>
</feature>
<evidence type="ECO:0000313" key="4">
    <source>
        <dbReference type="EMBL" id="OEG10272.1"/>
    </source>
</evidence>
<dbReference type="Pfam" id="PF13731">
    <property type="entry name" value="WxL"/>
    <property type="match status" value="1"/>
</dbReference>
<name>A0A1E5GC41_9ENTE</name>
<evidence type="ECO:0000256" key="1">
    <source>
        <dbReference type="SAM" id="MobiDB-lite"/>
    </source>
</evidence>
<sequence>MKLTSLSSAAIIAALTIGALAPTAAVAAPEELDSIGSVTVEEGGTDPDEEIDTVDPENPGETLPEPDPDGPDEIVNPDIGPLMIERVSSLEFGSIKTSANEVKTFASPMNYGEAGMRGNFVQWRDIRAGGTFGYTLTAEMTQQFTGESSNMLNGSTIDFSNGFMTAQGDNTNNTPSTINSNFQLTEDGGAQAIVTASQEEQEGKGRYIMAFGNSADSTEDESILLTVPAATASNMAIGDYTAKVTWKVVAAQ</sequence>
<feature type="chain" id="PRO_5009177283" description="WxL domain-containing protein" evidence="2">
    <location>
        <begin position="28"/>
        <end position="252"/>
    </location>
</feature>
<dbReference type="AlphaFoldDB" id="A0A1E5GC41"/>
<accession>A0A1E5GC41</accession>
<reference evidence="5" key="1">
    <citation type="submission" date="2016-09" db="EMBL/GenBank/DDBJ databases">
        <authorList>
            <person name="Gulvik C.A."/>
        </authorList>
    </citation>
    <scope>NUCLEOTIDE SEQUENCE [LARGE SCALE GENOMIC DNA]</scope>
    <source>
        <strain evidence="5">DSM 23328</strain>
    </source>
</reference>
<evidence type="ECO:0000259" key="3">
    <source>
        <dbReference type="Pfam" id="PF13731"/>
    </source>
</evidence>
<dbReference type="Proteomes" id="UP000094068">
    <property type="component" value="Unassembled WGS sequence"/>
</dbReference>
<dbReference type="OrthoDB" id="2182685at2"/>
<dbReference type="RefSeq" id="WP_069646964.1">
    <property type="nucleotide sequence ID" value="NZ_MIJZ01000015.1"/>
</dbReference>
<keyword evidence="5" id="KW-1185">Reference proteome</keyword>